<dbReference type="EMBL" id="CP059540">
    <property type="protein sequence ID" value="QMT17646.1"/>
    <property type="molecule type" value="Genomic_DNA"/>
</dbReference>
<keyword evidence="2" id="KW-0808">Transferase</keyword>
<gene>
    <name evidence="2" type="ORF">H1Q58_01045</name>
</gene>
<feature type="domain" description="N-acetyltransferase" evidence="1">
    <location>
        <begin position="3"/>
        <end position="158"/>
    </location>
</feature>
<dbReference type="PANTHER" id="PTHR43617:SF2">
    <property type="entry name" value="UPF0039 PROTEIN SLL0451"/>
    <property type="match status" value="1"/>
</dbReference>
<accession>A0A7D7MJ19</accession>
<dbReference type="Proteomes" id="UP000514716">
    <property type="component" value="Chromosome"/>
</dbReference>
<evidence type="ECO:0000259" key="1">
    <source>
        <dbReference type="PROSITE" id="PS51186"/>
    </source>
</evidence>
<dbReference type="GO" id="GO:0016747">
    <property type="term" value="F:acyltransferase activity, transferring groups other than amino-acyl groups"/>
    <property type="evidence" value="ECO:0007669"/>
    <property type="project" value="InterPro"/>
</dbReference>
<dbReference type="InterPro" id="IPR016181">
    <property type="entry name" value="Acyl_CoA_acyltransferase"/>
</dbReference>
<dbReference type="KEGG" id="pdec:H1Q58_01045"/>
<dbReference type="PROSITE" id="PS51186">
    <property type="entry name" value="GNAT"/>
    <property type="match status" value="1"/>
</dbReference>
<dbReference type="SUPFAM" id="SSF55729">
    <property type="entry name" value="Acyl-CoA N-acyltransferases (Nat)"/>
    <property type="match status" value="1"/>
</dbReference>
<dbReference type="AlphaFoldDB" id="A0A7D7MJ19"/>
<dbReference type="RefSeq" id="WP_182092203.1">
    <property type="nucleotide sequence ID" value="NZ_CP059540.1"/>
</dbReference>
<dbReference type="InterPro" id="IPR000182">
    <property type="entry name" value="GNAT_dom"/>
</dbReference>
<sequence length="177" mass="19481">MELIIEQERASEFEAVEELIRQAFAGEELSDQTEHQLVKRLRNSKAYVTELSLTAKRSDDEVLGHILLTKAWIIDGENSCETLALAPVSVSPEHQGQGIGSALINASLKRAKQLGFSSVIVLGHPAYYPKFGFEPANRWNIRAPFDVPEEAFMAIELVPGALANVSGVVHYADEFSS</sequence>
<dbReference type="PANTHER" id="PTHR43617">
    <property type="entry name" value="L-AMINO ACID N-ACETYLTRANSFERASE"/>
    <property type="match status" value="1"/>
</dbReference>
<reference evidence="2 3" key="1">
    <citation type="submission" date="2020-07" db="EMBL/GenBank/DDBJ databases">
        <title>Screening of a cold-adapted Planococcus bacterium producing protease in traditional shrimp paste and protease identification by genome sequencing.</title>
        <authorList>
            <person name="Gao R."/>
            <person name="Leng W."/>
            <person name="Chu Q."/>
            <person name="Wu X."/>
            <person name="Liu H."/>
            <person name="Li X."/>
        </authorList>
    </citation>
    <scope>NUCLEOTIDE SEQUENCE [LARGE SCALE GENOMIC DNA]</scope>
    <source>
        <strain evidence="2 3">XJ11</strain>
    </source>
</reference>
<keyword evidence="3" id="KW-1185">Reference proteome</keyword>
<evidence type="ECO:0000313" key="2">
    <source>
        <dbReference type="EMBL" id="QMT17646.1"/>
    </source>
</evidence>
<dbReference type="Gene3D" id="3.40.630.30">
    <property type="match status" value="1"/>
</dbReference>
<proteinExistence type="predicted"/>
<protein>
    <submittedName>
        <fullName evidence="2">N-acetyltransferase</fullName>
    </submittedName>
</protein>
<evidence type="ECO:0000313" key="3">
    <source>
        <dbReference type="Proteomes" id="UP000514716"/>
    </source>
</evidence>
<organism evidence="2 3">
    <name type="scientific">Planococcus maritimus</name>
    <dbReference type="NCBI Taxonomy" id="192421"/>
    <lineage>
        <taxon>Bacteria</taxon>
        <taxon>Bacillati</taxon>
        <taxon>Bacillota</taxon>
        <taxon>Bacilli</taxon>
        <taxon>Bacillales</taxon>
        <taxon>Caryophanaceae</taxon>
        <taxon>Planococcus</taxon>
    </lineage>
</organism>
<dbReference type="CDD" id="cd04301">
    <property type="entry name" value="NAT_SF"/>
    <property type="match status" value="1"/>
</dbReference>
<dbReference type="Pfam" id="PF00583">
    <property type="entry name" value="Acetyltransf_1"/>
    <property type="match status" value="1"/>
</dbReference>
<name>A0A7D7MJ19_PLAMR</name>
<dbReference type="InterPro" id="IPR050276">
    <property type="entry name" value="MshD_Acetyltransferase"/>
</dbReference>